<evidence type="ECO:0000256" key="1">
    <source>
        <dbReference type="ARBA" id="ARBA00023015"/>
    </source>
</evidence>
<evidence type="ECO:0000256" key="2">
    <source>
        <dbReference type="ARBA" id="ARBA00023125"/>
    </source>
</evidence>
<dbReference type="InterPro" id="IPR046335">
    <property type="entry name" value="LacI/GalR-like_sensor"/>
</dbReference>
<dbReference type="SMART" id="SM00354">
    <property type="entry name" value="HTH_LACI"/>
    <property type="match status" value="1"/>
</dbReference>
<dbReference type="InterPro" id="IPR000843">
    <property type="entry name" value="HTH_LacI"/>
</dbReference>
<gene>
    <name evidence="6" type="ORF">QFZ26_001774</name>
</gene>
<dbReference type="InterPro" id="IPR028082">
    <property type="entry name" value="Peripla_BP_I"/>
</dbReference>
<dbReference type="Gene3D" id="1.10.260.40">
    <property type="entry name" value="lambda repressor-like DNA-binding domains"/>
    <property type="match status" value="1"/>
</dbReference>
<dbReference type="Pfam" id="PF13377">
    <property type="entry name" value="Peripla_BP_3"/>
    <property type="match status" value="1"/>
</dbReference>
<dbReference type="PROSITE" id="PS50932">
    <property type="entry name" value="HTH_LACI_2"/>
    <property type="match status" value="1"/>
</dbReference>
<organism evidence="6 7">
    <name type="scientific">Agromyces ramosus</name>
    <dbReference type="NCBI Taxonomy" id="33879"/>
    <lineage>
        <taxon>Bacteria</taxon>
        <taxon>Bacillati</taxon>
        <taxon>Actinomycetota</taxon>
        <taxon>Actinomycetes</taxon>
        <taxon>Micrococcales</taxon>
        <taxon>Microbacteriaceae</taxon>
        <taxon>Agromyces</taxon>
    </lineage>
</organism>
<comment type="caution">
    <text evidence="6">The sequence shown here is derived from an EMBL/GenBank/DDBJ whole genome shotgun (WGS) entry which is preliminary data.</text>
</comment>
<evidence type="ECO:0000313" key="6">
    <source>
        <dbReference type="EMBL" id="MDQ0894219.1"/>
    </source>
</evidence>
<dbReference type="Gene3D" id="3.40.50.2300">
    <property type="match status" value="2"/>
</dbReference>
<dbReference type="InterPro" id="IPR001387">
    <property type="entry name" value="Cro/C1-type_HTH"/>
</dbReference>
<dbReference type="SUPFAM" id="SSF47413">
    <property type="entry name" value="lambda repressor-like DNA-binding domains"/>
    <property type="match status" value="1"/>
</dbReference>
<dbReference type="PROSITE" id="PS50943">
    <property type="entry name" value="HTH_CROC1"/>
    <property type="match status" value="1"/>
</dbReference>
<proteinExistence type="predicted"/>
<dbReference type="PRINTS" id="PR00036">
    <property type="entry name" value="HTHLACI"/>
</dbReference>
<keyword evidence="1" id="KW-0805">Transcription regulation</keyword>
<keyword evidence="7" id="KW-1185">Reference proteome</keyword>
<dbReference type="Pfam" id="PF00356">
    <property type="entry name" value="LacI"/>
    <property type="match status" value="1"/>
</dbReference>
<evidence type="ECO:0000259" key="4">
    <source>
        <dbReference type="PROSITE" id="PS50932"/>
    </source>
</evidence>
<feature type="domain" description="HTH cro/C1-type" evidence="5">
    <location>
        <begin position="53"/>
        <end position="100"/>
    </location>
</feature>
<dbReference type="PANTHER" id="PTHR30146:SF109">
    <property type="entry name" value="HTH-TYPE TRANSCRIPTIONAL REGULATOR GALS"/>
    <property type="match status" value="1"/>
</dbReference>
<dbReference type="PROSITE" id="PS00356">
    <property type="entry name" value="HTH_LACI_1"/>
    <property type="match status" value="1"/>
</dbReference>
<sequence>MREFAARFRWAWPGSGFRALDISVNDDRRPEHIGSDAKVSAMTPRPASRTRPTMNDVARAAGVSAKTVSRVVNGVDYVSAETLELVHSAIESLGFRRNEFARQLRQGTTATIGLVLEDIGDPFYSVLSRAVEDVAFARGYTLLAASSAEDPDRFRRLIESFTSRGVDGLIIVPAGGTDANLLRAEMDAGCTMVFVDRPADDLEADTVLVDNRGGAKHGTAHLIAHGHRRIAYFGDDERVFTAGERRDGYLDAFVAAGIRPAPELIVMSNPNRDAAADDVGRILEADDPPTAVMTGNNRWSVQVLRTLRARDASPTAFVGFDDFEFADLLTPGATVVAQDPAAMGRTAAELLLRRIEGDTESPRQHVRLATALIQRGSGELPGPYRLG</sequence>
<evidence type="ECO:0000256" key="3">
    <source>
        <dbReference type="ARBA" id="ARBA00023163"/>
    </source>
</evidence>
<feature type="domain" description="HTH lacI-type" evidence="4">
    <location>
        <begin position="52"/>
        <end position="106"/>
    </location>
</feature>
<dbReference type="EMBL" id="JAUSYY010000001">
    <property type="protein sequence ID" value="MDQ0894219.1"/>
    <property type="molecule type" value="Genomic_DNA"/>
</dbReference>
<reference evidence="6 7" key="1">
    <citation type="submission" date="2023-07" db="EMBL/GenBank/DDBJ databases">
        <title>Comparative genomics of wheat-associated soil bacteria to identify genetic determinants of phenazine resistance.</title>
        <authorList>
            <person name="Mouncey N."/>
        </authorList>
    </citation>
    <scope>NUCLEOTIDE SEQUENCE [LARGE SCALE GENOMIC DNA]</scope>
    <source>
        <strain evidence="6 7">V3I3</strain>
    </source>
</reference>
<protein>
    <submittedName>
        <fullName evidence="6">LacI family transcriptional regulator</fullName>
    </submittedName>
</protein>
<name>A0ABU0RB26_9MICO</name>
<dbReference type="Proteomes" id="UP001239083">
    <property type="component" value="Unassembled WGS sequence"/>
</dbReference>
<dbReference type="InterPro" id="IPR010982">
    <property type="entry name" value="Lambda_DNA-bd_dom_sf"/>
</dbReference>
<evidence type="ECO:0000313" key="7">
    <source>
        <dbReference type="Proteomes" id="UP001239083"/>
    </source>
</evidence>
<dbReference type="CDD" id="cd01392">
    <property type="entry name" value="HTH_LacI"/>
    <property type="match status" value="1"/>
</dbReference>
<dbReference type="PANTHER" id="PTHR30146">
    <property type="entry name" value="LACI-RELATED TRANSCRIPTIONAL REPRESSOR"/>
    <property type="match status" value="1"/>
</dbReference>
<accession>A0ABU0RB26</accession>
<evidence type="ECO:0000259" key="5">
    <source>
        <dbReference type="PROSITE" id="PS50943"/>
    </source>
</evidence>
<keyword evidence="3" id="KW-0804">Transcription</keyword>
<dbReference type="SUPFAM" id="SSF53822">
    <property type="entry name" value="Periplasmic binding protein-like I"/>
    <property type="match status" value="1"/>
</dbReference>
<keyword evidence="2" id="KW-0238">DNA-binding</keyword>